<organism evidence="1 2">
    <name type="scientific">Lepagella muris</name>
    <dbReference type="NCBI Taxonomy" id="3032870"/>
    <lineage>
        <taxon>Bacteria</taxon>
        <taxon>Pseudomonadati</taxon>
        <taxon>Bacteroidota</taxon>
        <taxon>Bacteroidia</taxon>
        <taxon>Bacteroidales</taxon>
        <taxon>Muribaculaceae</taxon>
        <taxon>Lepagella</taxon>
    </lineage>
</organism>
<dbReference type="Proteomes" id="UP000306319">
    <property type="component" value="Unassembled WGS sequence"/>
</dbReference>
<gene>
    <name evidence="1" type="ORF">E5331_13915</name>
</gene>
<protein>
    <submittedName>
        <fullName evidence="1">Uncharacterized protein</fullName>
    </submittedName>
</protein>
<proteinExistence type="predicted"/>
<reference evidence="1" key="1">
    <citation type="submission" date="2019-04" db="EMBL/GenBank/DDBJ databases">
        <title>Microbes associate with the intestines of laboratory mice.</title>
        <authorList>
            <person name="Navarre W."/>
            <person name="Wong E."/>
            <person name="Huang K."/>
            <person name="Tropini C."/>
            <person name="Ng K."/>
            <person name="Yu B."/>
        </authorList>
    </citation>
    <scope>NUCLEOTIDE SEQUENCE</scope>
    <source>
        <strain evidence="1">NM04_E33</strain>
    </source>
</reference>
<name>A0AC61RER2_9BACT</name>
<accession>A0AC61RER2</accession>
<sequence length="206" mass="22138">MKTGLFYAFGAFLLVSCSGSQGKGSADSDSIEETASLVDSIPAEPRPVLTKDSIGGIFIGESVNDVPDAIEGLYTAKENGASPDAVTIVFKGAEGERFIAYDFGEGKIDVINLIDTVAQVKAPRGMFGIGDKFSNVLQLPGVETEWSGYDNSGTWYWKWEGLWFAPSQETISENLSRRLYQPIQAPTPADFDDSVTVGFIGTGLPF</sequence>
<evidence type="ECO:0000313" key="1">
    <source>
        <dbReference type="EMBL" id="TGY77537.1"/>
    </source>
</evidence>
<comment type="caution">
    <text evidence="1">The sequence shown here is derived from an EMBL/GenBank/DDBJ whole genome shotgun (WGS) entry which is preliminary data.</text>
</comment>
<keyword evidence="2" id="KW-1185">Reference proteome</keyword>
<evidence type="ECO:0000313" key="2">
    <source>
        <dbReference type="Proteomes" id="UP000306319"/>
    </source>
</evidence>
<dbReference type="EMBL" id="SRYB01000023">
    <property type="protein sequence ID" value="TGY77537.1"/>
    <property type="molecule type" value="Genomic_DNA"/>
</dbReference>